<name>A0A402AAU5_9CHLR</name>
<dbReference type="PANTHER" id="PTHR46623:SF6">
    <property type="entry name" value="ALPHA_BETA-HYDROLASES SUPERFAMILY PROTEIN"/>
    <property type="match status" value="1"/>
</dbReference>
<dbReference type="Proteomes" id="UP000287188">
    <property type="component" value="Unassembled WGS sequence"/>
</dbReference>
<dbReference type="SUPFAM" id="SSF53474">
    <property type="entry name" value="alpha/beta-Hydrolases"/>
    <property type="match status" value="1"/>
</dbReference>
<keyword evidence="3" id="KW-1185">Reference proteome</keyword>
<organism evidence="2 3">
    <name type="scientific">Dictyobacter kobayashii</name>
    <dbReference type="NCBI Taxonomy" id="2014872"/>
    <lineage>
        <taxon>Bacteria</taxon>
        <taxon>Bacillati</taxon>
        <taxon>Chloroflexota</taxon>
        <taxon>Ktedonobacteria</taxon>
        <taxon>Ktedonobacterales</taxon>
        <taxon>Dictyobacteraceae</taxon>
        <taxon>Dictyobacter</taxon>
    </lineage>
</organism>
<proteinExistence type="predicted"/>
<accession>A0A402AAU5</accession>
<dbReference type="RefSeq" id="WP_126548203.1">
    <property type="nucleotide sequence ID" value="NZ_BIFS01000001.1"/>
</dbReference>
<evidence type="ECO:0000259" key="1">
    <source>
        <dbReference type="Pfam" id="PF01738"/>
    </source>
</evidence>
<dbReference type="InterPro" id="IPR029058">
    <property type="entry name" value="AB_hydrolase_fold"/>
</dbReference>
<dbReference type="Pfam" id="PF01738">
    <property type="entry name" value="DLH"/>
    <property type="match status" value="1"/>
</dbReference>
<dbReference type="InterPro" id="IPR002925">
    <property type="entry name" value="Dienelactn_hydro"/>
</dbReference>
<dbReference type="GO" id="GO:0016787">
    <property type="term" value="F:hydrolase activity"/>
    <property type="evidence" value="ECO:0007669"/>
    <property type="project" value="InterPro"/>
</dbReference>
<dbReference type="OrthoDB" id="188362at2"/>
<sequence length="254" mass="27464">MCYDDNARPPVPPVEGGSAHGEDIVLTAADGNRFAAYVAYPDKPLGAQVVIYPDVRGLHQFYKELALRFAETGIQAIAIDYFGRTAGLTSRDDSFEFWPHVQQLQLASFFSDVKAAQDYLHTSQGGKQPTFAVGFCMGGTLSLLSGTQDLGYAGLVGFYAGLSRNFGGNGTALERAGEIKYPVLGLFGGADQGIPADQVEALEQKLEETGVEHEIITYPGAPHSFFDRRSTEFADASTDAWNRILRFIAAHSAK</sequence>
<dbReference type="Gene3D" id="3.40.50.1820">
    <property type="entry name" value="alpha/beta hydrolase"/>
    <property type="match status" value="1"/>
</dbReference>
<protein>
    <recommendedName>
        <fullName evidence="1">Dienelactone hydrolase domain-containing protein</fullName>
    </recommendedName>
</protein>
<evidence type="ECO:0000313" key="3">
    <source>
        <dbReference type="Proteomes" id="UP000287188"/>
    </source>
</evidence>
<feature type="domain" description="Dienelactone hydrolase" evidence="1">
    <location>
        <begin position="34"/>
        <end position="251"/>
    </location>
</feature>
<evidence type="ECO:0000313" key="2">
    <source>
        <dbReference type="EMBL" id="GCE16277.1"/>
    </source>
</evidence>
<dbReference type="EMBL" id="BIFS01000001">
    <property type="protein sequence ID" value="GCE16277.1"/>
    <property type="molecule type" value="Genomic_DNA"/>
</dbReference>
<gene>
    <name evidence="2" type="ORF">KDK_00770</name>
</gene>
<dbReference type="AlphaFoldDB" id="A0A402AAU5"/>
<dbReference type="InterPro" id="IPR051049">
    <property type="entry name" value="Dienelactone_hydrolase-like"/>
</dbReference>
<dbReference type="PANTHER" id="PTHR46623">
    <property type="entry name" value="CARBOXYMETHYLENEBUTENOLIDASE-RELATED"/>
    <property type="match status" value="1"/>
</dbReference>
<comment type="caution">
    <text evidence="2">The sequence shown here is derived from an EMBL/GenBank/DDBJ whole genome shotgun (WGS) entry which is preliminary data.</text>
</comment>
<reference evidence="3" key="1">
    <citation type="submission" date="2018-12" db="EMBL/GenBank/DDBJ databases">
        <title>Tengunoibacter tsumagoiensis gen. nov., sp. nov., Dictyobacter kobayashii sp. nov., D. alpinus sp. nov., and D. joshuensis sp. nov. and description of Dictyobacteraceae fam. nov. within the order Ktedonobacterales isolated from Tengu-no-mugimeshi.</title>
        <authorList>
            <person name="Wang C.M."/>
            <person name="Zheng Y."/>
            <person name="Sakai Y."/>
            <person name="Toyoda A."/>
            <person name="Minakuchi Y."/>
            <person name="Abe K."/>
            <person name="Yokota A."/>
            <person name="Yabe S."/>
        </authorList>
    </citation>
    <scope>NUCLEOTIDE SEQUENCE [LARGE SCALE GENOMIC DNA]</scope>
    <source>
        <strain evidence="3">Uno11</strain>
    </source>
</reference>